<comment type="caution">
    <text evidence="5">The sequence shown here is derived from an EMBL/GenBank/DDBJ whole genome shotgun (WGS) entry which is preliminary data.</text>
</comment>
<keyword evidence="2 3" id="KW-0732">Signal</keyword>
<dbReference type="PROSITE" id="PS51257">
    <property type="entry name" value="PROKAR_LIPOPROTEIN"/>
    <property type="match status" value="1"/>
</dbReference>
<evidence type="ECO:0000259" key="4">
    <source>
        <dbReference type="Pfam" id="PF13407"/>
    </source>
</evidence>
<organism evidence="5 6">
    <name type="scientific">Streptantibioticus ferralitis</name>
    <dbReference type="NCBI Taxonomy" id="236510"/>
    <lineage>
        <taxon>Bacteria</taxon>
        <taxon>Bacillati</taxon>
        <taxon>Actinomycetota</taxon>
        <taxon>Actinomycetes</taxon>
        <taxon>Kitasatosporales</taxon>
        <taxon>Streptomycetaceae</taxon>
        <taxon>Streptantibioticus</taxon>
    </lineage>
</organism>
<evidence type="ECO:0000256" key="3">
    <source>
        <dbReference type="SAM" id="SignalP"/>
    </source>
</evidence>
<dbReference type="Proteomes" id="UP001220022">
    <property type="component" value="Unassembled WGS sequence"/>
</dbReference>
<feature type="chain" id="PRO_5045564691" evidence="3">
    <location>
        <begin position="23"/>
        <end position="368"/>
    </location>
</feature>
<sequence length="368" mass="38132">MKSNLGRAAVAVTAVSMAVSLAACGAARGPGTPSGSVSAHGGFTIGLLFPDTHTARWATSDRPLVEKKVKQLCRDCTVRYANASADVATQQQQIDSMIANGVRVLVLDPVDYKALRSSVTRAHDAHIPVVSYDRLAQGPISAYSSYDSRQIGKIQAQALLAAMGHRAKAPQIVMMNGDPTDPNTAALMNGALSVLKGKTKIGMAYYTAGWIPENAFSNMSAAIAGLGAGKIDGVLSANDGLAYGALSALKAADIKPLPPITGQDADLAAVRRVLTGEQCVTVYKSFVAEADAAAEMAVALGRGESINAIAKDRVSNDTSNRIPAVLGTLVPVTIGTVKQTIVNHGPYTVSQICTPKLKSACQKAGLFG</sequence>
<dbReference type="SUPFAM" id="SSF53822">
    <property type="entry name" value="Periplasmic binding protein-like I"/>
    <property type="match status" value="1"/>
</dbReference>
<evidence type="ECO:0000256" key="2">
    <source>
        <dbReference type="ARBA" id="ARBA00022729"/>
    </source>
</evidence>
<feature type="signal peptide" evidence="3">
    <location>
        <begin position="1"/>
        <end position="22"/>
    </location>
</feature>
<evidence type="ECO:0000256" key="1">
    <source>
        <dbReference type="ARBA" id="ARBA00004196"/>
    </source>
</evidence>
<keyword evidence="6" id="KW-1185">Reference proteome</keyword>
<protein>
    <submittedName>
        <fullName evidence="5">Substrate-binding domain-containing protein</fullName>
    </submittedName>
</protein>
<dbReference type="Gene3D" id="3.40.50.2300">
    <property type="match status" value="2"/>
</dbReference>
<dbReference type="PANTHER" id="PTHR30036">
    <property type="entry name" value="D-XYLOSE-BINDING PERIPLASMIC PROTEIN"/>
    <property type="match status" value="1"/>
</dbReference>
<dbReference type="RefSeq" id="WP_275813318.1">
    <property type="nucleotide sequence ID" value="NZ_BAAANM010000001.1"/>
</dbReference>
<feature type="domain" description="Periplasmic binding protein" evidence="4">
    <location>
        <begin position="45"/>
        <end position="304"/>
    </location>
</feature>
<reference evidence="5 6" key="1">
    <citation type="submission" date="2023-03" db="EMBL/GenBank/DDBJ databases">
        <title>Draft genome sequence of type strain Streptomyces ferralitis JCM 14344.</title>
        <authorList>
            <person name="Klaysubun C."/>
            <person name="Duangmal K."/>
        </authorList>
    </citation>
    <scope>NUCLEOTIDE SEQUENCE [LARGE SCALE GENOMIC DNA]</scope>
    <source>
        <strain evidence="5 6">JCM 14344</strain>
    </source>
</reference>
<comment type="subcellular location">
    <subcellularLocation>
        <location evidence="1">Cell envelope</location>
    </subcellularLocation>
</comment>
<accession>A0ABT5YYL6</accession>
<evidence type="ECO:0000313" key="6">
    <source>
        <dbReference type="Proteomes" id="UP001220022"/>
    </source>
</evidence>
<dbReference type="InterPro" id="IPR050555">
    <property type="entry name" value="Bact_Solute-Bind_Prot2"/>
</dbReference>
<name>A0ABT5YYL6_9ACTN</name>
<dbReference type="Pfam" id="PF13407">
    <property type="entry name" value="Peripla_BP_4"/>
    <property type="match status" value="1"/>
</dbReference>
<dbReference type="InterPro" id="IPR028082">
    <property type="entry name" value="Peripla_BP_I"/>
</dbReference>
<dbReference type="PANTHER" id="PTHR30036:SF1">
    <property type="entry name" value="D-XYLOSE-BINDING PERIPLASMIC PROTEIN"/>
    <property type="match status" value="1"/>
</dbReference>
<gene>
    <name evidence="5" type="ORF">P2L57_13375</name>
</gene>
<proteinExistence type="predicted"/>
<dbReference type="InterPro" id="IPR025997">
    <property type="entry name" value="SBP_2_dom"/>
</dbReference>
<dbReference type="EMBL" id="JARHTQ010000007">
    <property type="protein sequence ID" value="MDF2256684.1"/>
    <property type="molecule type" value="Genomic_DNA"/>
</dbReference>
<evidence type="ECO:0000313" key="5">
    <source>
        <dbReference type="EMBL" id="MDF2256684.1"/>
    </source>
</evidence>